<dbReference type="InterPro" id="IPR042185">
    <property type="entry name" value="Serpin_sf_2"/>
</dbReference>
<evidence type="ECO:0000256" key="3">
    <source>
        <dbReference type="ARBA" id="ARBA00022900"/>
    </source>
</evidence>
<proteinExistence type="inferred from homology"/>
<name>A0A1B6DGH7_9HEMI</name>
<sequence length="392" mass="43866">RFQFLSVHTRRNIFTMTSGYLLCAFCVLGVARAATFNHEGVPLVTSFSNGLVPKLFQALSPGRENLVFAPFGLATNLAMAIETVDSKAAEEALRVLKLRPEDRQQLRMGFKNILLEFESALEEEEAAGTYNKMTMLTAHSLAQPYFDILTNYYRANISHSITPLNATEQILELQSDSGVMSHWKDYHKLAVYTYLSHQASAPFITYNHSIVSVPMIPQVGVFRSGRLHRLNCHAVQLPLESKRVTLILLMPDTPEGIDELLVSLPKEKLLQMINALPLKETEVSFPQLAILTTDLDLGPFLRQLGIRQLFTNPSGYVRSIKQNAYFSTSFVAVNSVGSFTSQLDMKPTTRPKRETSTLTIDRPFLFFLVHQLSEAVLLAGTVQNPTQVPFPS</sequence>
<gene>
    <name evidence="6" type="ORF">g.28966</name>
</gene>
<feature type="domain" description="Serpin" evidence="5">
    <location>
        <begin position="53"/>
        <end position="385"/>
    </location>
</feature>
<dbReference type="PANTHER" id="PTHR11461:SF211">
    <property type="entry name" value="GH10112P-RELATED"/>
    <property type="match status" value="1"/>
</dbReference>
<evidence type="ECO:0000259" key="5">
    <source>
        <dbReference type="SMART" id="SM00093"/>
    </source>
</evidence>
<dbReference type="EMBL" id="GEDC01012546">
    <property type="protein sequence ID" value="JAS24752.1"/>
    <property type="molecule type" value="Transcribed_RNA"/>
</dbReference>
<feature type="non-terminal residue" evidence="6">
    <location>
        <position position="1"/>
    </location>
</feature>
<dbReference type="InterPro" id="IPR023795">
    <property type="entry name" value="Serpin_CS"/>
</dbReference>
<evidence type="ECO:0000256" key="4">
    <source>
        <dbReference type="RuleBase" id="RU000411"/>
    </source>
</evidence>
<dbReference type="SMART" id="SM00093">
    <property type="entry name" value="SERPIN"/>
    <property type="match status" value="1"/>
</dbReference>
<evidence type="ECO:0000256" key="2">
    <source>
        <dbReference type="ARBA" id="ARBA00022690"/>
    </source>
</evidence>
<organism evidence="6">
    <name type="scientific">Clastoptera arizonana</name>
    <name type="common">Arizona spittle bug</name>
    <dbReference type="NCBI Taxonomy" id="38151"/>
    <lineage>
        <taxon>Eukaryota</taxon>
        <taxon>Metazoa</taxon>
        <taxon>Ecdysozoa</taxon>
        <taxon>Arthropoda</taxon>
        <taxon>Hexapoda</taxon>
        <taxon>Insecta</taxon>
        <taxon>Pterygota</taxon>
        <taxon>Neoptera</taxon>
        <taxon>Paraneoptera</taxon>
        <taxon>Hemiptera</taxon>
        <taxon>Auchenorrhyncha</taxon>
        <taxon>Cercopoidea</taxon>
        <taxon>Clastopteridae</taxon>
        <taxon>Clastoptera</taxon>
    </lineage>
</organism>
<protein>
    <recommendedName>
        <fullName evidence="5">Serpin domain-containing protein</fullName>
    </recommendedName>
</protein>
<dbReference type="PROSITE" id="PS00284">
    <property type="entry name" value="SERPIN"/>
    <property type="match status" value="1"/>
</dbReference>
<dbReference type="Pfam" id="PF00079">
    <property type="entry name" value="Serpin"/>
    <property type="match status" value="2"/>
</dbReference>
<dbReference type="AlphaFoldDB" id="A0A1B6DGH7"/>
<keyword evidence="3" id="KW-0722">Serine protease inhibitor</keyword>
<dbReference type="InterPro" id="IPR023796">
    <property type="entry name" value="Serpin_dom"/>
</dbReference>
<dbReference type="PANTHER" id="PTHR11461">
    <property type="entry name" value="SERINE PROTEASE INHIBITOR, SERPIN"/>
    <property type="match status" value="1"/>
</dbReference>
<dbReference type="InterPro" id="IPR042178">
    <property type="entry name" value="Serpin_sf_1"/>
</dbReference>
<accession>A0A1B6DGH7</accession>
<evidence type="ECO:0000313" key="6">
    <source>
        <dbReference type="EMBL" id="JAS24752.1"/>
    </source>
</evidence>
<reference evidence="6" key="1">
    <citation type="submission" date="2015-12" db="EMBL/GenBank/DDBJ databases">
        <title>De novo transcriptome assembly of four potential Pierce s Disease insect vectors from Arizona vineyards.</title>
        <authorList>
            <person name="Tassone E.E."/>
        </authorList>
    </citation>
    <scope>NUCLEOTIDE SEQUENCE</scope>
</reference>
<comment type="similarity">
    <text evidence="1 4">Belongs to the serpin family.</text>
</comment>
<keyword evidence="2" id="KW-0646">Protease inhibitor</keyword>
<dbReference type="Gene3D" id="3.30.497.10">
    <property type="entry name" value="Antithrombin, subunit I, domain 2"/>
    <property type="match status" value="2"/>
</dbReference>
<dbReference type="InterPro" id="IPR000215">
    <property type="entry name" value="Serpin_fam"/>
</dbReference>
<dbReference type="InterPro" id="IPR036186">
    <property type="entry name" value="Serpin_sf"/>
</dbReference>
<dbReference type="GO" id="GO:0004867">
    <property type="term" value="F:serine-type endopeptidase inhibitor activity"/>
    <property type="evidence" value="ECO:0007669"/>
    <property type="project" value="UniProtKB-KW"/>
</dbReference>
<dbReference type="Gene3D" id="2.30.39.10">
    <property type="entry name" value="Alpha-1-antitrypsin, domain 1"/>
    <property type="match status" value="1"/>
</dbReference>
<dbReference type="GO" id="GO:0005615">
    <property type="term" value="C:extracellular space"/>
    <property type="evidence" value="ECO:0007669"/>
    <property type="project" value="InterPro"/>
</dbReference>
<evidence type="ECO:0000256" key="1">
    <source>
        <dbReference type="ARBA" id="ARBA00009500"/>
    </source>
</evidence>
<dbReference type="SUPFAM" id="SSF56574">
    <property type="entry name" value="Serpins"/>
    <property type="match status" value="1"/>
</dbReference>